<name>A0A8X8XVC1_SALSN</name>
<accession>A0A8X8XVC1</accession>
<dbReference type="InterPro" id="IPR036322">
    <property type="entry name" value="WD40_repeat_dom_sf"/>
</dbReference>
<gene>
    <name evidence="4" type="ORF">SASPL_117635</name>
</gene>
<dbReference type="PANTHER" id="PTHR44411:SF1">
    <property type="entry name" value="THO COMPLEX SUBUNIT 6 HOMOLOG"/>
    <property type="match status" value="1"/>
</dbReference>
<evidence type="ECO:0000256" key="1">
    <source>
        <dbReference type="ARBA" id="ARBA00009728"/>
    </source>
</evidence>
<protein>
    <recommendedName>
        <fullName evidence="6">THO complex subunit 6</fullName>
    </recommendedName>
</protein>
<dbReference type="AlphaFoldDB" id="A0A8X8XVC1"/>
<proteinExistence type="inferred from homology"/>
<dbReference type="GO" id="GO:0006406">
    <property type="term" value="P:mRNA export from nucleus"/>
    <property type="evidence" value="ECO:0007669"/>
    <property type="project" value="TreeGrafter"/>
</dbReference>
<evidence type="ECO:0008006" key="6">
    <source>
        <dbReference type="Google" id="ProtNLM"/>
    </source>
</evidence>
<comment type="similarity">
    <text evidence="1">Belongs to the WD repeat THOC6 family.</text>
</comment>
<dbReference type="SUPFAM" id="SSF50978">
    <property type="entry name" value="WD40 repeat-like"/>
    <property type="match status" value="1"/>
</dbReference>
<organism evidence="4">
    <name type="scientific">Salvia splendens</name>
    <name type="common">Scarlet sage</name>
    <dbReference type="NCBI Taxonomy" id="180675"/>
    <lineage>
        <taxon>Eukaryota</taxon>
        <taxon>Viridiplantae</taxon>
        <taxon>Streptophyta</taxon>
        <taxon>Embryophyta</taxon>
        <taxon>Tracheophyta</taxon>
        <taxon>Spermatophyta</taxon>
        <taxon>Magnoliopsida</taxon>
        <taxon>eudicotyledons</taxon>
        <taxon>Gunneridae</taxon>
        <taxon>Pentapetalae</taxon>
        <taxon>asterids</taxon>
        <taxon>lamiids</taxon>
        <taxon>Lamiales</taxon>
        <taxon>Lamiaceae</taxon>
        <taxon>Nepetoideae</taxon>
        <taxon>Mentheae</taxon>
        <taxon>Salviinae</taxon>
        <taxon>Salvia</taxon>
        <taxon>Salvia subgen. Calosphace</taxon>
        <taxon>core Calosphace</taxon>
    </lineage>
</organism>
<dbReference type="InterPro" id="IPR042626">
    <property type="entry name" value="THOC6"/>
</dbReference>
<dbReference type="GO" id="GO:0000346">
    <property type="term" value="C:transcription export complex"/>
    <property type="evidence" value="ECO:0007669"/>
    <property type="project" value="TreeGrafter"/>
</dbReference>
<comment type="caution">
    <text evidence="4">The sequence shown here is derived from an EMBL/GenBank/DDBJ whole genome shotgun (WGS) entry which is preliminary data.</text>
</comment>
<feature type="repeat" description="WD" evidence="3">
    <location>
        <begin position="25"/>
        <end position="56"/>
    </location>
</feature>
<dbReference type="PROSITE" id="PS50082">
    <property type="entry name" value="WD_REPEATS_2"/>
    <property type="match status" value="2"/>
</dbReference>
<feature type="repeat" description="WD" evidence="3">
    <location>
        <begin position="133"/>
        <end position="156"/>
    </location>
</feature>
<dbReference type="Proteomes" id="UP000298416">
    <property type="component" value="Unassembled WGS sequence"/>
</dbReference>
<keyword evidence="5" id="KW-1185">Reference proteome</keyword>
<dbReference type="PANTHER" id="PTHR44411">
    <property type="entry name" value="THO COMPLEX SUBUNIT 6 HOMOLOG"/>
    <property type="match status" value="1"/>
</dbReference>
<keyword evidence="2 3" id="KW-0853">WD repeat</keyword>
<dbReference type="GO" id="GO:0000347">
    <property type="term" value="C:THO complex"/>
    <property type="evidence" value="ECO:0007669"/>
    <property type="project" value="TreeGrafter"/>
</dbReference>
<sequence>MGLGEMGCGSSRNQNWLAAEPEFVIRGHDGPAYDVKFYDDSLLLSCGDDGRIRGWKWKEILESEESEQGAKMKPVLDLVNPQHNGNCFDALGSSRSLWGARSPIPENNAIAVNSQSGSIYAAAGDSCAYCWDMIFTGSEDGTARIWGILQKREVYTSKSIQKKEQVLLFHVSAVLLLILVRVGW</sequence>
<evidence type="ECO:0000313" key="5">
    <source>
        <dbReference type="Proteomes" id="UP000298416"/>
    </source>
</evidence>
<reference evidence="4" key="1">
    <citation type="submission" date="2018-01" db="EMBL/GenBank/DDBJ databases">
        <authorList>
            <person name="Mao J.F."/>
        </authorList>
    </citation>
    <scope>NUCLEOTIDE SEQUENCE</scope>
    <source>
        <strain evidence="4">Huo1</strain>
        <tissue evidence="4">Leaf</tissue>
    </source>
</reference>
<dbReference type="EMBL" id="PNBA02000006">
    <property type="protein sequence ID" value="KAG6421086.1"/>
    <property type="molecule type" value="Genomic_DNA"/>
</dbReference>
<reference evidence="4" key="2">
    <citation type="submission" date="2020-08" db="EMBL/GenBank/DDBJ databases">
        <title>Plant Genome Project.</title>
        <authorList>
            <person name="Zhang R.-G."/>
        </authorList>
    </citation>
    <scope>NUCLEOTIDE SEQUENCE</scope>
    <source>
        <strain evidence="4">Huo1</strain>
        <tissue evidence="4">Leaf</tissue>
    </source>
</reference>
<dbReference type="InterPro" id="IPR015943">
    <property type="entry name" value="WD40/YVTN_repeat-like_dom_sf"/>
</dbReference>
<dbReference type="Gene3D" id="2.130.10.10">
    <property type="entry name" value="YVTN repeat-like/Quinoprotein amine dehydrogenase"/>
    <property type="match status" value="1"/>
</dbReference>
<dbReference type="SMART" id="SM00320">
    <property type="entry name" value="WD40"/>
    <property type="match status" value="2"/>
</dbReference>
<evidence type="ECO:0000256" key="2">
    <source>
        <dbReference type="ARBA" id="ARBA00022574"/>
    </source>
</evidence>
<dbReference type="Pfam" id="PF00400">
    <property type="entry name" value="WD40"/>
    <property type="match status" value="2"/>
</dbReference>
<evidence type="ECO:0000313" key="4">
    <source>
        <dbReference type="EMBL" id="KAG6421086.1"/>
    </source>
</evidence>
<dbReference type="InterPro" id="IPR001680">
    <property type="entry name" value="WD40_rpt"/>
</dbReference>
<evidence type="ECO:0000256" key="3">
    <source>
        <dbReference type="PROSITE-ProRule" id="PRU00221"/>
    </source>
</evidence>